<accession>A0A9Q1R0D8</accession>
<dbReference type="InterPro" id="IPR036457">
    <property type="entry name" value="PPM-type-like_dom_sf"/>
</dbReference>
<feature type="transmembrane region" description="Helical" evidence="1">
    <location>
        <begin position="7"/>
        <end position="28"/>
    </location>
</feature>
<dbReference type="GO" id="GO:0004722">
    <property type="term" value="F:protein serine/threonine phosphatase activity"/>
    <property type="evidence" value="ECO:0007669"/>
    <property type="project" value="InterPro"/>
</dbReference>
<dbReference type="SMART" id="SM00332">
    <property type="entry name" value="PP2Cc"/>
    <property type="match status" value="1"/>
</dbReference>
<keyword evidence="1" id="KW-0472">Membrane</keyword>
<dbReference type="PROSITE" id="PS51746">
    <property type="entry name" value="PPM_2"/>
    <property type="match status" value="1"/>
</dbReference>
<dbReference type="Pfam" id="PF00481">
    <property type="entry name" value="PP2C"/>
    <property type="match status" value="1"/>
</dbReference>
<dbReference type="CDD" id="cd00143">
    <property type="entry name" value="PP2Cc"/>
    <property type="match status" value="1"/>
</dbReference>
<proteinExistence type="predicted"/>
<keyword evidence="4" id="KW-1185">Reference proteome</keyword>
<sequence length="368" mass="41024">MKKQQIRAWNIIIFGFIIAFVVGFFINFKVAKSKPESEDKSMEEILRMLRSIQKKTMSIPKPTQNCHFASSEGRKCHQEDRVTCDLNLKIPLFGHNGLEEVKVGAVAVFDGHFGSIASEMASHIFLYKFMLKLNNSIEQSYNLKELLKSSLVTTIIDIDAEFSEHYSKRHRYSGSTAVVALIYNNHVLVANVGNSKAFVCSQKNISREAGAASLAGLHAEELTRDHNVHRLDERARIEASEGVLKIDHDFVPLFMSHVPTTRAIGVVTWKRFGVIANPEMTDWRSLTSKDEFLVVASDGIFESLAPQKVCDFLNEVEDHSDPSLLAQQLIQKAYLEGSSDNLLVVLVPLGSAVSGSPGCVEVVEKPYL</sequence>
<dbReference type="InterPro" id="IPR001932">
    <property type="entry name" value="PPM-type_phosphatase-like_dom"/>
</dbReference>
<keyword evidence="1" id="KW-1133">Transmembrane helix</keyword>
<dbReference type="Proteomes" id="UP001152561">
    <property type="component" value="Unassembled WGS sequence"/>
</dbReference>
<evidence type="ECO:0000259" key="2">
    <source>
        <dbReference type="PROSITE" id="PS51746"/>
    </source>
</evidence>
<feature type="domain" description="PPM-type phosphatase" evidence="2">
    <location>
        <begin position="65"/>
        <end position="349"/>
    </location>
</feature>
<dbReference type="SUPFAM" id="SSF81606">
    <property type="entry name" value="PP2C-like"/>
    <property type="match status" value="1"/>
</dbReference>
<evidence type="ECO:0000313" key="4">
    <source>
        <dbReference type="Proteomes" id="UP001152561"/>
    </source>
</evidence>
<evidence type="ECO:0000256" key="1">
    <source>
        <dbReference type="SAM" id="Phobius"/>
    </source>
</evidence>
<protein>
    <recommendedName>
        <fullName evidence="2">PPM-type phosphatase domain-containing protein</fullName>
    </recommendedName>
</protein>
<dbReference type="OrthoDB" id="416093at2759"/>
<keyword evidence="1" id="KW-0812">Transmembrane</keyword>
<reference evidence="4" key="1">
    <citation type="journal article" date="2023" name="Proc. Natl. Acad. Sci. U.S.A.">
        <title>Genomic and structural basis for evolution of tropane alkaloid biosynthesis.</title>
        <authorList>
            <person name="Wanga Y.-J."/>
            <person name="Taina T."/>
            <person name="Yua J.-Y."/>
            <person name="Lia J."/>
            <person name="Xua B."/>
            <person name="Chenc J."/>
            <person name="D'Auriad J.C."/>
            <person name="Huanga J.-P."/>
            <person name="Huanga S.-X."/>
        </authorList>
    </citation>
    <scope>NUCLEOTIDE SEQUENCE [LARGE SCALE GENOMIC DNA]</scope>
    <source>
        <strain evidence="4">cv. KIB-2019</strain>
    </source>
</reference>
<gene>
    <name evidence="3" type="ORF">K7X08_012461</name>
</gene>
<dbReference type="PANTHER" id="PTHR47992">
    <property type="entry name" value="PROTEIN PHOSPHATASE"/>
    <property type="match status" value="1"/>
</dbReference>
<dbReference type="Gene3D" id="3.60.40.10">
    <property type="entry name" value="PPM-type phosphatase domain"/>
    <property type="match status" value="1"/>
</dbReference>
<dbReference type="EMBL" id="JAJAGQ010000020">
    <property type="protein sequence ID" value="KAJ8532538.1"/>
    <property type="molecule type" value="Genomic_DNA"/>
</dbReference>
<dbReference type="InterPro" id="IPR015655">
    <property type="entry name" value="PP2C"/>
</dbReference>
<evidence type="ECO:0000313" key="3">
    <source>
        <dbReference type="EMBL" id="KAJ8532538.1"/>
    </source>
</evidence>
<comment type="caution">
    <text evidence="3">The sequence shown here is derived from an EMBL/GenBank/DDBJ whole genome shotgun (WGS) entry which is preliminary data.</text>
</comment>
<dbReference type="AlphaFoldDB" id="A0A9Q1R0D8"/>
<organism evidence="3 4">
    <name type="scientific">Anisodus acutangulus</name>
    <dbReference type="NCBI Taxonomy" id="402998"/>
    <lineage>
        <taxon>Eukaryota</taxon>
        <taxon>Viridiplantae</taxon>
        <taxon>Streptophyta</taxon>
        <taxon>Embryophyta</taxon>
        <taxon>Tracheophyta</taxon>
        <taxon>Spermatophyta</taxon>
        <taxon>Magnoliopsida</taxon>
        <taxon>eudicotyledons</taxon>
        <taxon>Gunneridae</taxon>
        <taxon>Pentapetalae</taxon>
        <taxon>asterids</taxon>
        <taxon>lamiids</taxon>
        <taxon>Solanales</taxon>
        <taxon>Solanaceae</taxon>
        <taxon>Solanoideae</taxon>
        <taxon>Hyoscyameae</taxon>
        <taxon>Anisodus</taxon>
    </lineage>
</organism>
<name>A0A9Q1R0D8_9SOLA</name>